<evidence type="ECO:0000256" key="1">
    <source>
        <dbReference type="ARBA" id="ARBA00000085"/>
    </source>
</evidence>
<dbReference type="GO" id="GO:0005886">
    <property type="term" value="C:plasma membrane"/>
    <property type="evidence" value="ECO:0007669"/>
    <property type="project" value="UniProtKB-ARBA"/>
</dbReference>
<evidence type="ECO:0000313" key="15">
    <source>
        <dbReference type="EMBL" id="RPJ66613.1"/>
    </source>
</evidence>
<dbReference type="RefSeq" id="WP_124027970.1">
    <property type="nucleotide sequence ID" value="NZ_JBHRSN010000006.1"/>
</dbReference>
<evidence type="ECO:0000256" key="2">
    <source>
        <dbReference type="ARBA" id="ARBA00004141"/>
    </source>
</evidence>
<dbReference type="CDD" id="cd00082">
    <property type="entry name" value="HisKA"/>
    <property type="match status" value="1"/>
</dbReference>
<comment type="subcellular location">
    <subcellularLocation>
        <location evidence="2">Membrane</location>
        <topology evidence="2">Multi-pass membrane protein</topology>
    </subcellularLocation>
</comment>
<keyword evidence="9" id="KW-0067">ATP-binding</keyword>
<dbReference type="PROSITE" id="PS50109">
    <property type="entry name" value="HIS_KIN"/>
    <property type="match status" value="1"/>
</dbReference>
<sequence length="433" mass="48045">MSIKKQLISLIISSVILAIFFAALHGYRNSLKQLESVFDKELKSVAHVIFNLASSTQNMPIKTQSDILFQVTRGGKLESASHNAPSESIGGSSNGLGIVTFYGQRWRTYTKSEDGVSVTVAQPMTSRLKSAEDILLVTILPMVVVVPIIGLLIYYIIQTSLSGLFKLSRQLRIRNSQDLSEINIGPVASELAPVIDRMNNLLTRLASAFEREKQISANAAHELRTPISVLSLTAHNIEQEFRNGSLGTNLIDELKNNIQRQAHVIEQIIALYRYNPEQFNQSLDTVDITQVLQDVISNKFEQIDANRQTIELKGDTEIVRGDYFALYTLFENIISNSIKYSGSGTHILVQTHLHEQQFQVSIEDSGVGITEAEITRIFERFYRTHNNNMQTKGSGLGLSIAKHIVDLHGGSIQCTQAALGGLKTIVVLPLARK</sequence>
<dbReference type="PANTHER" id="PTHR45436:SF14">
    <property type="entry name" value="SENSOR PROTEIN QSEC"/>
    <property type="match status" value="1"/>
</dbReference>
<dbReference type="Gene3D" id="3.30.565.10">
    <property type="entry name" value="Histidine kinase-like ATPase, C-terminal domain"/>
    <property type="match status" value="1"/>
</dbReference>
<dbReference type="SMART" id="SM00388">
    <property type="entry name" value="HisKA"/>
    <property type="match status" value="1"/>
</dbReference>
<dbReference type="InterPro" id="IPR005467">
    <property type="entry name" value="His_kinase_dom"/>
</dbReference>
<dbReference type="SUPFAM" id="SSF47384">
    <property type="entry name" value="Homodimeric domain of signal transducing histidine kinase"/>
    <property type="match status" value="1"/>
</dbReference>
<dbReference type="InterPro" id="IPR050428">
    <property type="entry name" value="TCS_sensor_his_kinase"/>
</dbReference>
<feature type="transmembrane region" description="Helical" evidence="13">
    <location>
        <begin position="6"/>
        <end position="24"/>
    </location>
</feature>
<evidence type="ECO:0000256" key="4">
    <source>
        <dbReference type="ARBA" id="ARBA00022553"/>
    </source>
</evidence>
<evidence type="ECO:0000256" key="8">
    <source>
        <dbReference type="ARBA" id="ARBA00022777"/>
    </source>
</evidence>
<protein>
    <recommendedName>
        <fullName evidence="3">histidine kinase</fullName>
        <ecNumber evidence="3">2.7.13.3</ecNumber>
    </recommendedName>
</protein>
<accession>A0A3N5Y113</accession>
<keyword evidence="16" id="KW-1185">Reference proteome</keyword>
<name>A0A3N5Y113_9ALTE</name>
<dbReference type="Pfam" id="PF02518">
    <property type="entry name" value="HATPase_c"/>
    <property type="match status" value="1"/>
</dbReference>
<keyword evidence="5" id="KW-0808">Transferase</keyword>
<keyword evidence="8 15" id="KW-0418">Kinase</keyword>
<evidence type="ECO:0000256" key="10">
    <source>
        <dbReference type="ARBA" id="ARBA00022989"/>
    </source>
</evidence>
<feature type="domain" description="Histidine kinase" evidence="14">
    <location>
        <begin position="218"/>
        <end position="432"/>
    </location>
</feature>
<dbReference type="InterPro" id="IPR036890">
    <property type="entry name" value="HATPase_C_sf"/>
</dbReference>
<dbReference type="InterPro" id="IPR003594">
    <property type="entry name" value="HATPase_dom"/>
</dbReference>
<proteinExistence type="predicted"/>
<evidence type="ECO:0000259" key="14">
    <source>
        <dbReference type="PROSITE" id="PS50109"/>
    </source>
</evidence>
<keyword evidence="11" id="KW-0902">Two-component regulatory system</keyword>
<dbReference type="Pfam" id="PF00512">
    <property type="entry name" value="HisKA"/>
    <property type="match status" value="1"/>
</dbReference>
<reference evidence="15 16" key="1">
    <citation type="submission" date="2018-11" db="EMBL/GenBank/DDBJ databases">
        <authorList>
            <person name="Ye M.-Q."/>
            <person name="Du Z.-J."/>
        </authorList>
    </citation>
    <scope>NUCLEOTIDE SEQUENCE [LARGE SCALE GENOMIC DNA]</scope>
    <source>
        <strain evidence="15 16">U0105</strain>
    </source>
</reference>
<keyword evidence="10 13" id="KW-1133">Transmembrane helix</keyword>
<evidence type="ECO:0000256" key="5">
    <source>
        <dbReference type="ARBA" id="ARBA00022679"/>
    </source>
</evidence>
<dbReference type="InterPro" id="IPR004358">
    <property type="entry name" value="Sig_transdc_His_kin-like_C"/>
</dbReference>
<keyword evidence="4" id="KW-0597">Phosphoprotein</keyword>
<keyword evidence="7" id="KW-0547">Nucleotide-binding</keyword>
<dbReference type="InterPro" id="IPR003661">
    <property type="entry name" value="HisK_dim/P_dom"/>
</dbReference>
<dbReference type="GO" id="GO:0000155">
    <property type="term" value="F:phosphorelay sensor kinase activity"/>
    <property type="evidence" value="ECO:0007669"/>
    <property type="project" value="InterPro"/>
</dbReference>
<dbReference type="Proteomes" id="UP000275281">
    <property type="component" value="Unassembled WGS sequence"/>
</dbReference>
<keyword evidence="6 13" id="KW-0812">Transmembrane</keyword>
<dbReference type="AlphaFoldDB" id="A0A3N5Y113"/>
<evidence type="ECO:0000256" key="13">
    <source>
        <dbReference type="SAM" id="Phobius"/>
    </source>
</evidence>
<gene>
    <name evidence="15" type="ORF">DRW07_11060</name>
</gene>
<dbReference type="GO" id="GO:0005524">
    <property type="term" value="F:ATP binding"/>
    <property type="evidence" value="ECO:0007669"/>
    <property type="project" value="UniProtKB-KW"/>
</dbReference>
<evidence type="ECO:0000256" key="9">
    <source>
        <dbReference type="ARBA" id="ARBA00022840"/>
    </source>
</evidence>
<organism evidence="15 16">
    <name type="scientific">Alteromonas sediminis</name>
    <dbReference type="NCBI Taxonomy" id="2259342"/>
    <lineage>
        <taxon>Bacteria</taxon>
        <taxon>Pseudomonadati</taxon>
        <taxon>Pseudomonadota</taxon>
        <taxon>Gammaproteobacteria</taxon>
        <taxon>Alteromonadales</taxon>
        <taxon>Alteromonadaceae</taxon>
        <taxon>Alteromonas/Salinimonas group</taxon>
        <taxon>Alteromonas</taxon>
    </lineage>
</organism>
<evidence type="ECO:0000256" key="11">
    <source>
        <dbReference type="ARBA" id="ARBA00023012"/>
    </source>
</evidence>
<comment type="catalytic activity">
    <reaction evidence="1">
        <text>ATP + protein L-histidine = ADP + protein N-phospho-L-histidine.</text>
        <dbReference type="EC" id="2.7.13.3"/>
    </reaction>
</comment>
<evidence type="ECO:0000313" key="16">
    <source>
        <dbReference type="Proteomes" id="UP000275281"/>
    </source>
</evidence>
<dbReference type="CDD" id="cd00075">
    <property type="entry name" value="HATPase"/>
    <property type="match status" value="1"/>
</dbReference>
<dbReference type="Gene3D" id="1.10.287.130">
    <property type="match status" value="1"/>
</dbReference>
<dbReference type="PRINTS" id="PR00344">
    <property type="entry name" value="BCTRLSENSOR"/>
</dbReference>
<keyword evidence="12 13" id="KW-0472">Membrane</keyword>
<dbReference type="OrthoDB" id="9809766at2"/>
<dbReference type="EMBL" id="RPOK01000003">
    <property type="protein sequence ID" value="RPJ66613.1"/>
    <property type="molecule type" value="Genomic_DNA"/>
</dbReference>
<dbReference type="PANTHER" id="PTHR45436">
    <property type="entry name" value="SENSOR HISTIDINE KINASE YKOH"/>
    <property type="match status" value="1"/>
</dbReference>
<comment type="caution">
    <text evidence="15">The sequence shown here is derived from an EMBL/GenBank/DDBJ whole genome shotgun (WGS) entry which is preliminary data.</text>
</comment>
<evidence type="ECO:0000256" key="7">
    <source>
        <dbReference type="ARBA" id="ARBA00022741"/>
    </source>
</evidence>
<evidence type="ECO:0000256" key="12">
    <source>
        <dbReference type="ARBA" id="ARBA00023136"/>
    </source>
</evidence>
<dbReference type="FunFam" id="3.30.565.10:FF:000006">
    <property type="entry name" value="Sensor histidine kinase WalK"/>
    <property type="match status" value="1"/>
</dbReference>
<evidence type="ECO:0000256" key="6">
    <source>
        <dbReference type="ARBA" id="ARBA00022692"/>
    </source>
</evidence>
<dbReference type="EC" id="2.7.13.3" evidence="3"/>
<dbReference type="SUPFAM" id="SSF55874">
    <property type="entry name" value="ATPase domain of HSP90 chaperone/DNA topoisomerase II/histidine kinase"/>
    <property type="match status" value="1"/>
</dbReference>
<dbReference type="SMART" id="SM00387">
    <property type="entry name" value="HATPase_c"/>
    <property type="match status" value="1"/>
</dbReference>
<feature type="transmembrane region" description="Helical" evidence="13">
    <location>
        <begin position="134"/>
        <end position="157"/>
    </location>
</feature>
<evidence type="ECO:0000256" key="3">
    <source>
        <dbReference type="ARBA" id="ARBA00012438"/>
    </source>
</evidence>
<dbReference type="InterPro" id="IPR036097">
    <property type="entry name" value="HisK_dim/P_sf"/>
</dbReference>